<dbReference type="AlphaFoldDB" id="A0A9W8JCF5"/>
<evidence type="ECO:0000256" key="1">
    <source>
        <dbReference type="SAM" id="Coils"/>
    </source>
</evidence>
<feature type="coiled-coil region" evidence="1">
    <location>
        <begin position="22"/>
        <end position="56"/>
    </location>
</feature>
<dbReference type="Pfam" id="PF12937">
    <property type="entry name" value="F-box-like"/>
    <property type="match status" value="1"/>
</dbReference>
<dbReference type="Gene3D" id="3.80.10.10">
    <property type="entry name" value="Ribonuclease Inhibitor"/>
    <property type="match status" value="1"/>
</dbReference>
<dbReference type="InterPro" id="IPR001810">
    <property type="entry name" value="F-box_dom"/>
</dbReference>
<accession>A0A9W8JCF5</accession>
<feature type="non-terminal residue" evidence="3">
    <location>
        <position position="545"/>
    </location>
</feature>
<keyword evidence="1" id="KW-0175">Coiled coil</keyword>
<protein>
    <recommendedName>
        <fullName evidence="2">F-box domain-containing protein</fullName>
    </recommendedName>
</protein>
<keyword evidence="4" id="KW-1185">Reference proteome</keyword>
<evidence type="ECO:0000313" key="3">
    <source>
        <dbReference type="EMBL" id="KAJ2932341.1"/>
    </source>
</evidence>
<feature type="domain" description="F-box" evidence="2">
    <location>
        <begin position="62"/>
        <end position="113"/>
    </location>
</feature>
<proteinExistence type="predicted"/>
<dbReference type="InterPro" id="IPR032675">
    <property type="entry name" value="LRR_dom_sf"/>
</dbReference>
<dbReference type="OrthoDB" id="3268380at2759"/>
<dbReference type="EMBL" id="JANBPK010000774">
    <property type="protein sequence ID" value="KAJ2932341.1"/>
    <property type="molecule type" value="Genomic_DNA"/>
</dbReference>
<organism evidence="3 4">
    <name type="scientific">Candolleomyces eurysporus</name>
    <dbReference type="NCBI Taxonomy" id="2828524"/>
    <lineage>
        <taxon>Eukaryota</taxon>
        <taxon>Fungi</taxon>
        <taxon>Dikarya</taxon>
        <taxon>Basidiomycota</taxon>
        <taxon>Agaricomycotina</taxon>
        <taxon>Agaricomycetes</taxon>
        <taxon>Agaricomycetidae</taxon>
        <taxon>Agaricales</taxon>
        <taxon>Agaricineae</taxon>
        <taxon>Psathyrellaceae</taxon>
        <taxon>Candolleomyces</taxon>
    </lineage>
</organism>
<comment type="caution">
    <text evidence="3">The sequence shown here is derived from an EMBL/GenBank/DDBJ whole genome shotgun (WGS) entry which is preliminary data.</text>
</comment>
<gene>
    <name evidence="3" type="ORF">H1R20_g4750</name>
</gene>
<sequence>MILLSECAHLYSTNAIPDPREAKALQQEIENLQSKIAELKSQLQELEKELPQHVAVLSPVRRIPVEVLGRIFSLALPTTLDDNDREQLLDFCLVCKLWRDAALAAEWLWSRVRVETSRNSFEKIVSWYKKSGKSPKSLEVAIELCEDGEEDCADLGSECKSGNAVLARLLTDGPILDHLDLNYQGSKCFWNLVEALHFYDTISKPKTRPWDRLRSLALGFDWEWEEPDDKLESTFHHIPSSVTSLSFRLPIADETWDGDNILDIPLHVPSDVLQRLTCLTFTSDWTGDHGLQLLKHCQNVETLTLDILSKNPFGNPSDFTPPKLMDSIVHLPQLRSLRLRRLLPVAVNIFLFLNTPHLVSLDIQLFPREPEMTPEASSFAKTVLSFIERSECQTTLRLLCIRECPFTDEELATLLRGLPFITHLTLDDVPIKENGNVFHKLCFPTLTLPHLQALKLLELPPQFRFGDVEDFLQARRPVQFNNGAFVFEGPPDSLKKVVATYQKTSAPWLKDRSDNTPYISALRHSGTFISVGPSEYHGRQVQSSA</sequence>
<evidence type="ECO:0000313" key="4">
    <source>
        <dbReference type="Proteomes" id="UP001140091"/>
    </source>
</evidence>
<reference evidence="3" key="1">
    <citation type="submission" date="2022-06" db="EMBL/GenBank/DDBJ databases">
        <title>Genome Sequence of Candolleomyces eurysporus.</title>
        <authorList>
            <person name="Buettner E."/>
        </authorList>
    </citation>
    <scope>NUCLEOTIDE SEQUENCE</scope>
    <source>
        <strain evidence="3">VTCC 930004</strain>
    </source>
</reference>
<evidence type="ECO:0000259" key="2">
    <source>
        <dbReference type="Pfam" id="PF12937"/>
    </source>
</evidence>
<dbReference type="SUPFAM" id="SSF52047">
    <property type="entry name" value="RNI-like"/>
    <property type="match status" value="1"/>
</dbReference>
<name>A0A9W8JCF5_9AGAR</name>
<dbReference type="Proteomes" id="UP001140091">
    <property type="component" value="Unassembled WGS sequence"/>
</dbReference>